<keyword evidence="3" id="KW-1185">Reference proteome</keyword>
<evidence type="ECO:0000259" key="1">
    <source>
        <dbReference type="Pfam" id="PF02557"/>
    </source>
</evidence>
<dbReference type="PATRIC" id="fig|476272.21.peg.3854"/>
<comment type="caution">
    <text evidence="2">The sequence shown here is derived from an EMBL/GenBank/DDBJ whole genome shotgun (WGS) entry which is preliminary data.</text>
</comment>
<dbReference type="EMBL" id="ACBZ01000037">
    <property type="protein sequence ID" value="EEG50204.1"/>
    <property type="molecule type" value="Genomic_DNA"/>
</dbReference>
<reference evidence="2 3" key="2">
    <citation type="submission" date="2009-02" db="EMBL/GenBank/DDBJ databases">
        <title>Draft genome sequence of Blautia hydrogenotrophica DSM 10507 (Ruminococcus hydrogenotrophicus DSM 10507).</title>
        <authorList>
            <person name="Sudarsanam P."/>
            <person name="Ley R."/>
            <person name="Guruge J."/>
            <person name="Turnbaugh P.J."/>
            <person name="Mahowald M."/>
            <person name="Liep D."/>
            <person name="Gordon J."/>
        </authorList>
    </citation>
    <scope>NUCLEOTIDE SEQUENCE [LARGE SCALE GENOMIC DNA]</scope>
    <source>
        <strain evidence="3">DSM 10507 / JCM 14656 / S5a33</strain>
    </source>
</reference>
<dbReference type="Proteomes" id="UP000003100">
    <property type="component" value="Unassembled WGS sequence"/>
</dbReference>
<evidence type="ECO:0000313" key="2">
    <source>
        <dbReference type="EMBL" id="EEG50204.1"/>
    </source>
</evidence>
<dbReference type="HOGENOM" id="CLU_054193_3_0_9"/>
<sequence length="238" mass="27523">MMKRYAKRKSHKVQIFFSLLVFILLCIIAGKLILNSDFTAFSLNSMTRHAATEDYGWNLILVNRDNYIPDDYEMTLTELSNGKKVDSRIYPELQEMFDDARAQGYGLFVREGYRTQEEQQQLLEEKMEAYRNEGKPKSEAKKLAEQWVAVPGTSEHQLGIAVDINADTTKSSSDSVYGWLAQNAHKYGFIKRYPSDKTDITGVINEPWHYRYVGKKVALEIYSMGICLEEYIDLLEEK</sequence>
<dbReference type="Gene3D" id="3.30.1380.10">
    <property type="match status" value="1"/>
</dbReference>
<dbReference type="InterPro" id="IPR052179">
    <property type="entry name" value="DD-CPase-like"/>
</dbReference>
<dbReference type="InterPro" id="IPR009045">
    <property type="entry name" value="Zn_M74/Hedgehog-like"/>
</dbReference>
<dbReference type="CDD" id="cd14852">
    <property type="entry name" value="LD-carboxypeptidase"/>
    <property type="match status" value="1"/>
</dbReference>
<dbReference type="SUPFAM" id="SSF55166">
    <property type="entry name" value="Hedgehog/DD-peptidase"/>
    <property type="match status" value="1"/>
</dbReference>
<dbReference type="Pfam" id="PF02557">
    <property type="entry name" value="VanY"/>
    <property type="match status" value="1"/>
</dbReference>
<reference evidence="2 3" key="1">
    <citation type="submission" date="2009-01" db="EMBL/GenBank/DDBJ databases">
        <authorList>
            <person name="Fulton L."/>
            <person name="Clifton S."/>
            <person name="Fulton B."/>
            <person name="Xu J."/>
            <person name="Minx P."/>
            <person name="Pepin K.H."/>
            <person name="Johnson M."/>
            <person name="Bhonagiri V."/>
            <person name="Nash W.E."/>
            <person name="Mardis E.R."/>
            <person name="Wilson R.K."/>
        </authorList>
    </citation>
    <scope>NUCLEOTIDE SEQUENCE [LARGE SCALE GENOMIC DNA]</scope>
    <source>
        <strain evidence="3">DSM 10507 / JCM 14656 / S5a33</strain>
    </source>
</reference>
<dbReference type="InterPro" id="IPR058193">
    <property type="entry name" value="VanY/YodJ_core_dom"/>
</dbReference>
<proteinExistence type="predicted"/>
<gene>
    <name evidence="2" type="ORF">RUMHYD_00846</name>
</gene>
<dbReference type="PANTHER" id="PTHR34385:SF1">
    <property type="entry name" value="PEPTIDOGLYCAN L-ALANYL-D-GLUTAMATE ENDOPEPTIDASE CWLK"/>
    <property type="match status" value="1"/>
</dbReference>
<accession>C0CJ29</accession>
<organism evidence="2 3">
    <name type="scientific">Blautia hydrogenotrophica (strain DSM 10507 / JCM 14656 / S5a33)</name>
    <name type="common">Ruminococcus hydrogenotrophicus</name>
    <dbReference type="NCBI Taxonomy" id="476272"/>
    <lineage>
        <taxon>Bacteria</taxon>
        <taxon>Bacillati</taxon>
        <taxon>Bacillota</taxon>
        <taxon>Clostridia</taxon>
        <taxon>Lachnospirales</taxon>
        <taxon>Lachnospiraceae</taxon>
        <taxon>Blautia</taxon>
    </lineage>
</organism>
<dbReference type="InterPro" id="IPR003709">
    <property type="entry name" value="VanY-like_core_dom"/>
</dbReference>
<dbReference type="PANTHER" id="PTHR34385">
    <property type="entry name" value="D-ALANYL-D-ALANINE CARBOXYPEPTIDASE"/>
    <property type="match status" value="1"/>
</dbReference>
<evidence type="ECO:0000313" key="3">
    <source>
        <dbReference type="Proteomes" id="UP000003100"/>
    </source>
</evidence>
<name>C0CJ29_BLAHS</name>
<dbReference type="GO" id="GO:0008233">
    <property type="term" value="F:peptidase activity"/>
    <property type="evidence" value="ECO:0007669"/>
    <property type="project" value="InterPro"/>
</dbReference>
<protein>
    <recommendedName>
        <fullName evidence="1">D-alanyl-D-alanine carboxypeptidase-like core domain-containing protein</fullName>
    </recommendedName>
</protein>
<dbReference type="AlphaFoldDB" id="C0CJ29"/>
<dbReference type="eggNOG" id="COG1876">
    <property type="taxonomic scope" value="Bacteria"/>
</dbReference>
<dbReference type="GO" id="GO:0006508">
    <property type="term" value="P:proteolysis"/>
    <property type="evidence" value="ECO:0007669"/>
    <property type="project" value="InterPro"/>
</dbReference>
<feature type="domain" description="D-alanyl-D-alanine carboxypeptidase-like core" evidence="1">
    <location>
        <begin position="83"/>
        <end position="215"/>
    </location>
</feature>